<dbReference type="RefSeq" id="WP_264074377.1">
    <property type="nucleotide sequence ID" value="NZ_CP076676.1"/>
</dbReference>
<dbReference type="CDD" id="cd02000">
    <property type="entry name" value="TPP_E1_PDC_ADC_BCADC"/>
    <property type="match status" value="1"/>
</dbReference>
<dbReference type="PANTHER" id="PTHR11516:SF60">
    <property type="entry name" value="PYRUVATE DEHYDROGENASE E1 COMPONENT SUBUNIT ALPHA"/>
    <property type="match status" value="1"/>
</dbReference>
<comment type="function">
    <text evidence="4">The pyruvate dehydrogenase complex catalyzes the overall conversion of pyruvate to acetyl-CoA and CO(2). It contains multiple copies of three enzymatic components: pyruvate dehydrogenase (E1), dihydrolipoamide acetyltransferase (E2) and lipoamide dehydrogenase (E3).</text>
</comment>
<dbReference type="AlphaFoldDB" id="A0AAX3DWH9"/>
<evidence type="ECO:0000256" key="2">
    <source>
        <dbReference type="ARBA" id="ARBA00023002"/>
    </source>
</evidence>
<name>A0AAX3DWH9_RHOPL</name>
<dbReference type="GO" id="GO:0004739">
    <property type="term" value="F:pyruvate dehydrogenase (acetyl-transferring) activity"/>
    <property type="evidence" value="ECO:0007669"/>
    <property type="project" value="UniProtKB-EC"/>
</dbReference>
<dbReference type="SUPFAM" id="SSF52518">
    <property type="entry name" value="Thiamin diphosphate-binding fold (THDP-binding)"/>
    <property type="match status" value="1"/>
</dbReference>
<proteinExistence type="predicted"/>
<dbReference type="Proteomes" id="UP001163166">
    <property type="component" value="Chromosome"/>
</dbReference>
<sequence length="325" mass="34940">MNPETSRRLLFDMLRIRSVEETIAARYGEQKMRCPTHLSVGQEAVAAAVGAALRPTDLAVSGHRAHAHYLAKGGSLKAMIAEIYGKATGCARGKGGSMHLVDESVGFMGSTAIVGGTVPVGVGLSYPMKLNNTGQISCVFLGDAVPETGVFFESVNFAVVKQLPVLFLCENNGYSVYSPLSVRQPLGRKLYELVAGFGLETHHGDGNDARAVYAALSEGVAAIRAGAGPRFYEFETYRWREHCGPMYDNDLGYRSVAEYEAWKLRDPVLALQRALITEAIVTAADVADMQAEIDAEIEEAFAFAESSPFPPPEDAFTDVYASAAS</sequence>
<organism evidence="7 8">
    <name type="scientific">Rhodopseudomonas palustris</name>
    <dbReference type="NCBI Taxonomy" id="1076"/>
    <lineage>
        <taxon>Bacteria</taxon>
        <taxon>Pseudomonadati</taxon>
        <taxon>Pseudomonadota</taxon>
        <taxon>Alphaproteobacteria</taxon>
        <taxon>Hyphomicrobiales</taxon>
        <taxon>Nitrobacteraceae</taxon>
        <taxon>Rhodopseudomonas</taxon>
    </lineage>
</organism>
<comment type="catalytic activity">
    <reaction evidence="5">
        <text>N(6)-[(R)-lipoyl]-L-lysyl-[protein] + pyruvate + H(+) = N(6)-[(R)-S(8)-acetyldihydrolipoyl]-L-lysyl-[protein] + CO2</text>
        <dbReference type="Rhea" id="RHEA:19189"/>
        <dbReference type="Rhea" id="RHEA-COMP:10474"/>
        <dbReference type="Rhea" id="RHEA-COMP:10478"/>
        <dbReference type="ChEBI" id="CHEBI:15361"/>
        <dbReference type="ChEBI" id="CHEBI:15378"/>
        <dbReference type="ChEBI" id="CHEBI:16526"/>
        <dbReference type="ChEBI" id="CHEBI:83099"/>
        <dbReference type="ChEBI" id="CHEBI:83111"/>
        <dbReference type="EC" id="1.2.4.1"/>
    </reaction>
</comment>
<dbReference type="EMBL" id="CP076676">
    <property type="protein sequence ID" value="UYO38920.1"/>
    <property type="molecule type" value="Genomic_DNA"/>
</dbReference>
<evidence type="ECO:0000256" key="3">
    <source>
        <dbReference type="ARBA" id="ARBA00023052"/>
    </source>
</evidence>
<dbReference type="GO" id="GO:0006086">
    <property type="term" value="P:pyruvate decarboxylation to acetyl-CoA"/>
    <property type="evidence" value="ECO:0007669"/>
    <property type="project" value="TreeGrafter"/>
</dbReference>
<evidence type="ECO:0000313" key="7">
    <source>
        <dbReference type="EMBL" id="UYO38920.1"/>
    </source>
</evidence>
<comment type="cofactor">
    <cofactor evidence="1">
        <name>thiamine diphosphate</name>
        <dbReference type="ChEBI" id="CHEBI:58937"/>
    </cofactor>
</comment>
<keyword evidence="3" id="KW-0786">Thiamine pyrophosphate</keyword>
<dbReference type="PANTHER" id="PTHR11516">
    <property type="entry name" value="PYRUVATE DEHYDROGENASE E1 COMPONENT, ALPHA SUBUNIT BACTERIAL AND ORGANELLAR"/>
    <property type="match status" value="1"/>
</dbReference>
<evidence type="ECO:0000256" key="5">
    <source>
        <dbReference type="ARBA" id="ARBA00051231"/>
    </source>
</evidence>
<reference evidence="7" key="1">
    <citation type="journal article" date="2022" name="Biol. Control">
        <title>In silico genomic analysis of Rhodopseudomonas palustris strains revealed potential biocontrol agents and crop yield enhancers.</title>
        <authorList>
            <person name="Surachat K."/>
            <person name="Kantachote D."/>
            <person name="Deachamag P."/>
            <person name="Wonglapsuwan M."/>
        </authorList>
    </citation>
    <scope>NUCLEOTIDE SEQUENCE</scope>
    <source>
        <strain evidence="7">TLS06</strain>
    </source>
</reference>
<evidence type="ECO:0000256" key="4">
    <source>
        <dbReference type="ARBA" id="ARBA00025211"/>
    </source>
</evidence>
<evidence type="ECO:0000259" key="6">
    <source>
        <dbReference type="Pfam" id="PF00676"/>
    </source>
</evidence>
<evidence type="ECO:0000313" key="8">
    <source>
        <dbReference type="Proteomes" id="UP001163166"/>
    </source>
</evidence>
<dbReference type="Pfam" id="PF00676">
    <property type="entry name" value="E1_dh"/>
    <property type="match status" value="1"/>
</dbReference>
<keyword evidence="2" id="KW-0560">Oxidoreductase</keyword>
<evidence type="ECO:0000256" key="1">
    <source>
        <dbReference type="ARBA" id="ARBA00001964"/>
    </source>
</evidence>
<gene>
    <name evidence="7" type="ORF">KQX62_19675</name>
</gene>
<dbReference type="InterPro" id="IPR050642">
    <property type="entry name" value="PDH_E1_Alpha_Subunit"/>
</dbReference>
<accession>A0AAX3DWH9</accession>
<feature type="domain" description="Dehydrogenase E1 component" evidence="6">
    <location>
        <begin position="13"/>
        <end position="313"/>
    </location>
</feature>
<dbReference type="InterPro" id="IPR029061">
    <property type="entry name" value="THDP-binding"/>
</dbReference>
<protein>
    <submittedName>
        <fullName evidence="7">Thiamine pyrophosphate-dependent dehydrogenase E1 component subunit alpha</fullName>
    </submittedName>
</protein>
<dbReference type="InterPro" id="IPR001017">
    <property type="entry name" value="DH_E1"/>
</dbReference>
<dbReference type="Gene3D" id="3.40.50.970">
    <property type="match status" value="1"/>
</dbReference>